<proteinExistence type="predicted"/>
<dbReference type="Gene3D" id="6.10.140.1630">
    <property type="match status" value="1"/>
</dbReference>
<gene>
    <name evidence="1" type="ORF">PSRA_0808</name>
</gene>
<evidence type="ECO:0000313" key="1">
    <source>
        <dbReference type="EMBL" id="OZG51728.1"/>
    </source>
</evidence>
<dbReference type="Proteomes" id="UP000216725">
    <property type="component" value="Unassembled WGS sequence"/>
</dbReference>
<comment type="caution">
    <text evidence="1">The sequence shown here is derived from an EMBL/GenBank/DDBJ whole genome shotgun (WGS) entry which is preliminary data.</text>
</comment>
<accession>A0A261EY06</accession>
<name>A0A261EY06_9BIFI</name>
<organism evidence="1 2">
    <name type="scientific">Pseudoscardovia radai</name>
    <dbReference type="NCBI Taxonomy" id="987066"/>
    <lineage>
        <taxon>Bacteria</taxon>
        <taxon>Bacillati</taxon>
        <taxon>Actinomycetota</taxon>
        <taxon>Actinomycetes</taxon>
        <taxon>Bifidobacteriales</taxon>
        <taxon>Bifidobacteriaceae</taxon>
        <taxon>Pseudoscardovia</taxon>
    </lineage>
</organism>
<protein>
    <recommendedName>
        <fullName evidence="3">Head fiber protein</fullName>
    </recommendedName>
</protein>
<evidence type="ECO:0008006" key="3">
    <source>
        <dbReference type="Google" id="ProtNLM"/>
    </source>
</evidence>
<evidence type="ECO:0000313" key="2">
    <source>
        <dbReference type="Proteomes" id="UP000216725"/>
    </source>
</evidence>
<reference evidence="1 2" key="1">
    <citation type="journal article" date="2017" name="BMC Genomics">
        <title>Comparative genomic and phylogenomic analyses of the Bifidobacteriaceae family.</title>
        <authorList>
            <person name="Lugli G.A."/>
            <person name="Milani C."/>
            <person name="Turroni F."/>
            <person name="Duranti S."/>
            <person name="Mancabelli L."/>
            <person name="Mangifesta M."/>
            <person name="Ferrario C."/>
            <person name="Modesto M."/>
            <person name="Mattarelli P."/>
            <person name="Jiri K."/>
            <person name="van Sinderen D."/>
            <person name="Ventura M."/>
        </authorList>
    </citation>
    <scope>NUCLEOTIDE SEQUENCE [LARGE SCALE GENOMIC DNA]</scope>
    <source>
        <strain evidence="1 2">DSM 24742</strain>
    </source>
</reference>
<keyword evidence="2" id="KW-1185">Reference proteome</keyword>
<sequence length="72" mass="7314">MMYPVQRLVVTDAPGGSVLSSAPVSIVNPDGTPAIPRRARAVDDAKGKTVADVTATVNALLASLREAGVLEG</sequence>
<dbReference type="AlphaFoldDB" id="A0A261EY06"/>
<dbReference type="EMBL" id="MWWR01000006">
    <property type="protein sequence ID" value="OZG51728.1"/>
    <property type="molecule type" value="Genomic_DNA"/>
</dbReference>